<reference evidence="6 7" key="1">
    <citation type="submission" date="2018-07" db="EMBL/GenBank/DDBJ databases">
        <title>Freshwater and sediment microbial communities from various areas in North America, analyzing microbe dynamics in response to fracking.</title>
        <authorList>
            <person name="Lamendella R."/>
        </authorList>
    </citation>
    <scope>NUCLEOTIDE SEQUENCE [LARGE SCALE GENOMIC DNA]</scope>
    <source>
        <strain evidence="6 7">160A</strain>
    </source>
</reference>
<dbReference type="STRING" id="1168289.GCA_000259075_02353"/>
<dbReference type="AlphaFoldDB" id="A0A2T0XH59"/>
<evidence type="ECO:0000256" key="2">
    <source>
        <dbReference type="ARBA" id="ARBA00023239"/>
    </source>
</evidence>
<dbReference type="GO" id="GO:0005737">
    <property type="term" value="C:cytoplasm"/>
    <property type="evidence" value="ECO:0007669"/>
    <property type="project" value="TreeGrafter"/>
</dbReference>
<proteinExistence type="inferred from homology"/>
<evidence type="ECO:0000256" key="4">
    <source>
        <dbReference type="SAM" id="SignalP"/>
    </source>
</evidence>
<accession>A0A2T0XH59</accession>
<dbReference type="Pfam" id="PF01965">
    <property type="entry name" value="DJ-1_PfpI"/>
    <property type="match status" value="1"/>
</dbReference>
<evidence type="ECO:0000256" key="1">
    <source>
        <dbReference type="ARBA" id="ARBA00023016"/>
    </source>
</evidence>
<dbReference type="InterPro" id="IPR050325">
    <property type="entry name" value="Prot/Nucl_acid_deglycase"/>
</dbReference>
<organism evidence="6 7">
    <name type="scientific">Marinilabilia salmonicolor</name>
    <dbReference type="NCBI Taxonomy" id="989"/>
    <lineage>
        <taxon>Bacteria</taxon>
        <taxon>Pseudomonadati</taxon>
        <taxon>Bacteroidota</taxon>
        <taxon>Bacteroidia</taxon>
        <taxon>Marinilabiliales</taxon>
        <taxon>Marinilabiliaceae</taxon>
        <taxon>Marinilabilia</taxon>
    </lineage>
</organism>
<dbReference type="GO" id="GO:0008233">
    <property type="term" value="F:peptidase activity"/>
    <property type="evidence" value="ECO:0007669"/>
    <property type="project" value="UniProtKB-KW"/>
</dbReference>
<keyword evidence="1" id="KW-0346">Stress response</keyword>
<sequence length="254" mass="28049">MKMKILSFLFFLFAVNFTDANAAICKDGGEKEKILFVLTSHDKLGDTGRETGFYLSEAAHPWKVLKEDYRIDFVSPAGGAVPVDGFDLEDPVNKEFWENEQIQKQLANTMKPSEVNPEDYVAIHYVGGHGTMWDFPENETLAGIAARIYENQGVVSAVCHGPAGLVNIQLTDGTYLIEGKKVAGFSNAEEKAAGLMQVVPFLLEDKIKERGAVYSEGAKFTEHAVRDGRLVTGQNPQSATKMAEMVLEVLQREK</sequence>
<dbReference type="OrthoDB" id="9797664at2"/>
<dbReference type="Gene3D" id="3.40.50.880">
    <property type="match status" value="1"/>
</dbReference>
<feature type="signal peptide" evidence="4">
    <location>
        <begin position="1"/>
        <end position="22"/>
    </location>
</feature>
<dbReference type="PANTHER" id="PTHR48094">
    <property type="entry name" value="PROTEIN/NUCLEIC ACID DEGLYCASE DJ-1-RELATED"/>
    <property type="match status" value="1"/>
</dbReference>
<dbReference type="InterPro" id="IPR029062">
    <property type="entry name" value="Class_I_gatase-like"/>
</dbReference>
<dbReference type="Proteomes" id="UP000252733">
    <property type="component" value="Unassembled WGS sequence"/>
</dbReference>
<dbReference type="GO" id="GO:0006508">
    <property type="term" value="P:proteolysis"/>
    <property type="evidence" value="ECO:0007669"/>
    <property type="project" value="UniProtKB-KW"/>
</dbReference>
<keyword evidence="4" id="KW-0732">Signal</keyword>
<comment type="caution">
    <text evidence="6">The sequence shown here is derived from an EMBL/GenBank/DDBJ whole genome shotgun (WGS) entry which is preliminary data.</text>
</comment>
<dbReference type="GO" id="GO:0019243">
    <property type="term" value="P:methylglyoxal catabolic process to D-lactate via S-lactoyl-glutathione"/>
    <property type="evidence" value="ECO:0007669"/>
    <property type="project" value="TreeGrafter"/>
</dbReference>
<feature type="domain" description="DJ-1/PfpI" evidence="5">
    <location>
        <begin position="52"/>
        <end position="248"/>
    </location>
</feature>
<gene>
    <name evidence="6" type="ORF">DFO77_13019</name>
</gene>
<dbReference type="PANTHER" id="PTHR48094:SF11">
    <property type="entry name" value="GLUTATHIONE-INDEPENDENT GLYOXALASE HSP31-RELATED"/>
    <property type="match status" value="1"/>
</dbReference>
<dbReference type="GO" id="GO:0019172">
    <property type="term" value="F:glyoxalase III activity"/>
    <property type="evidence" value="ECO:0007669"/>
    <property type="project" value="TreeGrafter"/>
</dbReference>
<dbReference type="SUPFAM" id="SSF52317">
    <property type="entry name" value="Class I glutamine amidotransferase-like"/>
    <property type="match status" value="1"/>
</dbReference>
<evidence type="ECO:0000259" key="5">
    <source>
        <dbReference type="Pfam" id="PF01965"/>
    </source>
</evidence>
<keyword evidence="2" id="KW-0456">Lyase</keyword>
<dbReference type="EMBL" id="QPIZ01000030">
    <property type="protein sequence ID" value="RCW29201.1"/>
    <property type="molecule type" value="Genomic_DNA"/>
</dbReference>
<evidence type="ECO:0000313" key="7">
    <source>
        <dbReference type="Proteomes" id="UP000252733"/>
    </source>
</evidence>
<name>A0A2T0XH59_9BACT</name>
<evidence type="ECO:0000256" key="3">
    <source>
        <dbReference type="ARBA" id="ARBA00038493"/>
    </source>
</evidence>
<dbReference type="RefSeq" id="WP_106153455.1">
    <property type="nucleotide sequence ID" value="NZ_PVTS01000010.1"/>
</dbReference>
<dbReference type="InterPro" id="IPR002818">
    <property type="entry name" value="DJ-1/PfpI"/>
</dbReference>
<evidence type="ECO:0000313" key="6">
    <source>
        <dbReference type="EMBL" id="RCW29201.1"/>
    </source>
</evidence>
<feature type="chain" id="PRO_5030056641" evidence="4">
    <location>
        <begin position="23"/>
        <end position="254"/>
    </location>
</feature>
<dbReference type="CDD" id="cd03141">
    <property type="entry name" value="GATase1_Hsp31_like"/>
    <property type="match status" value="1"/>
</dbReference>
<keyword evidence="6" id="KW-0378">Hydrolase</keyword>
<keyword evidence="7" id="KW-1185">Reference proteome</keyword>
<keyword evidence="6" id="KW-0645">Protease</keyword>
<protein>
    <submittedName>
        <fullName evidence="6">Putative intracellular protease/amidase</fullName>
    </submittedName>
</protein>
<comment type="similarity">
    <text evidence="3">Belongs to the peptidase C56 family. HSP31-like subfamily.</text>
</comment>